<comment type="caution">
    <text evidence="2">The sequence shown here is derived from an EMBL/GenBank/DDBJ whole genome shotgun (WGS) entry which is preliminary data.</text>
</comment>
<dbReference type="Proteomes" id="UP000325466">
    <property type="component" value="Unassembled WGS sequence"/>
</dbReference>
<feature type="region of interest" description="Disordered" evidence="1">
    <location>
        <begin position="59"/>
        <end position="82"/>
    </location>
</feature>
<evidence type="ECO:0000313" key="2">
    <source>
        <dbReference type="EMBL" id="GES35291.1"/>
    </source>
</evidence>
<dbReference type="EMBL" id="BLAH01000017">
    <property type="protein sequence ID" value="GES35291.1"/>
    <property type="molecule type" value="Genomic_DNA"/>
</dbReference>
<feature type="compositionally biased region" description="Basic and acidic residues" evidence="1">
    <location>
        <begin position="59"/>
        <end position="70"/>
    </location>
</feature>
<reference evidence="2 3" key="1">
    <citation type="journal article" date="2018" name="Biodegradation">
        <title>1,4-Dioxane degradation characteristics of Rhodococcus aetherivorans JCM 14343.</title>
        <authorList>
            <person name="Inoue D."/>
            <person name="Tsunoda T."/>
            <person name="Yamamoto N."/>
            <person name="Ike M."/>
            <person name="Sei K."/>
        </authorList>
    </citation>
    <scope>NUCLEOTIDE SEQUENCE [LARGE SCALE GENOMIC DNA]</scope>
    <source>
        <strain evidence="2 3">JCM 14343</strain>
    </source>
</reference>
<gene>
    <name evidence="2" type="ORF">RAJCM14343_0538</name>
</gene>
<sequence>MFSVIDNVLEGVADHPDAAPQLTGGIRRLKIVWSDDYDAFLRNRAERVSAELSKRIIDRPVDRDGQLPREDDLDEGSPERII</sequence>
<accession>A0ABQ0YFH6</accession>
<proteinExistence type="predicted"/>
<evidence type="ECO:0000256" key="1">
    <source>
        <dbReference type="SAM" id="MobiDB-lite"/>
    </source>
</evidence>
<name>A0ABQ0YFH6_9NOCA</name>
<organism evidence="2 3">
    <name type="scientific">Rhodococcus aetherivorans</name>
    <dbReference type="NCBI Taxonomy" id="191292"/>
    <lineage>
        <taxon>Bacteria</taxon>
        <taxon>Bacillati</taxon>
        <taxon>Actinomycetota</taxon>
        <taxon>Actinomycetes</taxon>
        <taxon>Mycobacteriales</taxon>
        <taxon>Nocardiaceae</taxon>
        <taxon>Rhodococcus</taxon>
    </lineage>
</organism>
<evidence type="ECO:0000313" key="3">
    <source>
        <dbReference type="Proteomes" id="UP000325466"/>
    </source>
</evidence>
<keyword evidence="3" id="KW-1185">Reference proteome</keyword>
<dbReference type="RefSeq" id="WP_152103794.1">
    <property type="nucleotide sequence ID" value="NZ_BAAAYP010000043.1"/>
</dbReference>
<protein>
    <submittedName>
        <fullName evidence="2">Uncharacterized protein</fullName>
    </submittedName>
</protein>